<evidence type="ECO:0000313" key="2">
    <source>
        <dbReference type="EMBL" id="CAA7197508.1"/>
    </source>
</evidence>
<dbReference type="Proteomes" id="UP000445144">
    <property type="component" value="Unassembled WGS sequence"/>
</dbReference>
<organism evidence="2 3">
    <name type="scientific">Chryseobacterium potabilaquae</name>
    <dbReference type="NCBI Taxonomy" id="2675057"/>
    <lineage>
        <taxon>Bacteria</taxon>
        <taxon>Pseudomonadati</taxon>
        <taxon>Bacteroidota</taxon>
        <taxon>Flavobacteriia</taxon>
        <taxon>Flavobacteriales</taxon>
        <taxon>Weeksellaceae</taxon>
        <taxon>Chryseobacterium group</taxon>
        <taxon>Chryseobacterium</taxon>
    </lineage>
</organism>
<reference evidence="2 3" key="1">
    <citation type="submission" date="2020-01" db="EMBL/GenBank/DDBJ databases">
        <authorList>
            <person name="Rodrigo-Torres L."/>
            <person name="Arahal R. D."/>
            <person name="Lucena T."/>
        </authorList>
    </citation>
    <scope>NUCLEOTIDE SEQUENCE [LARGE SCALE GENOMIC DNA]</scope>
    <source>
        <strain evidence="2 3">CECT 9293</strain>
    </source>
</reference>
<name>A0A6N4XFS3_9FLAO</name>
<sequence>MKLSKKLKEWLKPDDKKSELSMALKISRSTLSRWMNKTPENLSRLDRIEKIKELSGLSQEDMFENDKVNLVQS</sequence>
<dbReference type="RefSeq" id="WP_162034163.1">
    <property type="nucleotide sequence ID" value="NZ_CACVBR010000059.1"/>
</dbReference>
<evidence type="ECO:0000259" key="1">
    <source>
        <dbReference type="Pfam" id="PF13443"/>
    </source>
</evidence>
<dbReference type="InterPro" id="IPR001387">
    <property type="entry name" value="Cro/C1-type_HTH"/>
</dbReference>
<accession>A0A6N4XFS3</accession>
<feature type="domain" description="HTH cro/C1-type" evidence="1">
    <location>
        <begin position="16"/>
        <end position="51"/>
    </location>
</feature>
<dbReference type="InterPro" id="IPR010982">
    <property type="entry name" value="Lambda_DNA-bd_dom_sf"/>
</dbReference>
<dbReference type="GO" id="GO:0003677">
    <property type="term" value="F:DNA binding"/>
    <property type="evidence" value="ECO:0007669"/>
    <property type="project" value="InterPro"/>
</dbReference>
<dbReference type="Pfam" id="PF13443">
    <property type="entry name" value="HTH_26"/>
    <property type="match status" value="1"/>
</dbReference>
<dbReference type="Gene3D" id="1.10.260.40">
    <property type="entry name" value="lambda repressor-like DNA-binding domains"/>
    <property type="match status" value="1"/>
</dbReference>
<evidence type="ECO:0000313" key="3">
    <source>
        <dbReference type="Proteomes" id="UP000445144"/>
    </source>
</evidence>
<dbReference type="EMBL" id="CACVBR010000059">
    <property type="protein sequence ID" value="CAA7197508.1"/>
    <property type="molecule type" value="Genomic_DNA"/>
</dbReference>
<dbReference type="AlphaFoldDB" id="A0A6N4XFS3"/>
<keyword evidence="3" id="KW-1185">Reference proteome</keyword>
<protein>
    <recommendedName>
        <fullName evidence="1">HTH cro/C1-type domain-containing protein</fullName>
    </recommendedName>
</protein>
<proteinExistence type="predicted"/>
<gene>
    <name evidence="2" type="ORF">CHRY9293_03573</name>
</gene>